<organism evidence="2 3">
    <name type="scientific">Tropicibacter naphthalenivorans</name>
    <dbReference type="NCBI Taxonomy" id="441103"/>
    <lineage>
        <taxon>Bacteria</taxon>
        <taxon>Pseudomonadati</taxon>
        <taxon>Pseudomonadota</taxon>
        <taxon>Alphaproteobacteria</taxon>
        <taxon>Rhodobacterales</taxon>
        <taxon>Roseobacteraceae</taxon>
        <taxon>Tropicibacter</taxon>
    </lineage>
</organism>
<dbReference type="InterPro" id="IPR029063">
    <property type="entry name" value="SAM-dependent_MTases_sf"/>
</dbReference>
<dbReference type="Pfam" id="PF04230">
    <property type="entry name" value="PS_pyruv_trans"/>
    <property type="match status" value="1"/>
</dbReference>
<name>A0A0N7M116_9RHOB</name>
<gene>
    <name evidence="2" type="ORF">TRN7648_03768</name>
</gene>
<reference evidence="2 3" key="1">
    <citation type="submission" date="2015-09" db="EMBL/GenBank/DDBJ databases">
        <authorList>
            <consortium name="Swine Surveillance"/>
        </authorList>
    </citation>
    <scope>NUCLEOTIDE SEQUENCE [LARGE SCALE GENOMIC DNA]</scope>
    <source>
        <strain evidence="2 3">CECT 7648</strain>
    </source>
</reference>
<keyword evidence="2" id="KW-0808">Transferase</keyword>
<dbReference type="Pfam" id="PF13489">
    <property type="entry name" value="Methyltransf_23"/>
    <property type="match status" value="1"/>
</dbReference>
<dbReference type="GO" id="GO:0016740">
    <property type="term" value="F:transferase activity"/>
    <property type="evidence" value="ECO:0007669"/>
    <property type="project" value="UniProtKB-KW"/>
</dbReference>
<dbReference type="OrthoDB" id="9803627at2"/>
<evidence type="ECO:0000313" key="2">
    <source>
        <dbReference type="EMBL" id="CUH82009.1"/>
    </source>
</evidence>
<evidence type="ECO:0000259" key="1">
    <source>
        <dbReference type="Pfam" id="PF04230"/>
    </source>
</evidence>
<proteinExistence type="predicted"/>
<dbReference type="Proteomes" id="UP000054935">
    <property type="component" value="Unassembled WGS sequence"/>
</dbReference>
<dbReference type="AlphaFoldDB" id="A0A0N7M116"/>
<dbReference type="InterPro" id="IPR007345">
    <property type="entry name" value="Polysacch_pyruvyl_Trfase"/>
</dbReference>
<feature type="domain" description="Polysaccharide pyruvyl transferase" evidence="1">
    <location>
        <begin position="89"/>
        <end position="205"/>
    </location>
</feature>
<sequence length="451" mass="50442">MTLDKVRCWSGGGFQNEVWNWGDAISPYLFEQVTGRAPEVVNLTEMTTEPHLMICGSTLKWATSGSILWGIGAISQTTPFVLGDVRPKQVAAVRGPLTQKRLLEAGVPCPDVFCDPALLFPKYYQPPHAQKRYRLGIIPHYVDQSAPELAQFHGRDDVRVIDITQSDAPEPARIHRFIDQVCACDAIVSSSLHGLIIADAYGIPSKWAILSDKVVGEGFKFRDYFQSVGQEKRANAPLMGLGSAEETLGRIYADFARYGTINSQADALLAAFPFDLVSPPTDINRWERTAQTPPAWDRRNVLIAQYLSPQDAVLDFGAGHQTIREHARPRHYWPVDCVPSNERTFVCDYNKDTQFPKVQPDVIVMSGFLEYLLDVPGFLAALRDAYPGTRCLFSWAFAPTDLDARKHNGWLSPFAPKGPHDPALQSAFTNLKVLEDYKTQHTHQIIFEGWL</sequence>
<protein>
    <submittedName>
        <fullName evidence="2">Polysaccharide pyruvyl transferase</fullName>
    </submittedName>
</protein>
<dbReference type="EMBL" id="CYSE01000010">
    <property type="protein sequence ID" value="CUH82009.1"/>
    <property type="molecule type" value="Genomic_DNA"/>
</dbReference>
<keyword evidence="3" id="KW-1185">Reference proteome</keyword>
<dbReference type="RefSeq" id="WP_058249139.1">
    <property type="nucleotide sequence ID" value="NZ_CYSE01000010.1"/>
</dbReference>
<evidence type="ECO:0000313" key="3">
    <source>
        <dbReference type="Proteomes" id="UP000054935"/>
    </source>
</evidence>
<dbReference type="SUPFAM" id="SSF53335">
    <property type="entry name" value="S-adenosyl-L-methionine-dependent methyltransferases"/>
    <property type="match status" value="1"/>
</dbReference>
<accession>A0A0N7M116</accession>
<dbReference type="STRING" id="441103.TRN7648_03768"/>